<evidence type="ECO:0000256" key="1">
    <source>
        <dbReference type="ARBA" id="ARBA00022737"/>
    </source>
</evidence>
<dbReference type="AlphaFoldDB" id="A0A1X7TP59"/>
<feature type="repeat" description="ANK" evidence="3">
    <location>
        <begin position="357"/>
        <end position="389"/>
    </location>
</feature>
<dbReference type="CDD" id="cd01670">
    <property type="entry name" value="Death"/>
    <property type="match status" value="1"/>
</dbReference>
<dbReference type="Gene3D" id="1.10.533.10">
    <property type="entry name" value="Death Domain, Fas"/>
    <property type="match status" value="1"/>
</dbReference>
<dbReference type="EnsemblMetazoa" id="Aqu2.1.16596_001">
    <property type="protein sequence ID" value="Aqu2.1.16596_001"/>
    <property type="gene ID" value="Aqu2.1.16596"/>
</dbReference>
<evidence type="ECO:0000259" key="4">
    <source>
        <dbReference type="PROSITE" id="PS50017"/>
    </source>
</evidence>
<evidence type="ECO:0000256" key="3">
    <source>
        <dbReference type="PROSITE-ProRule" id="PRU00023"/>
    </source>
</evidence>
<evidence type="ECO:0000256" key="2">
    <source>
        <dbReference type="ARBA" id="ARBA00023043"/>
    </source>
</evidence>
<feature type="repeat" description="ANK" evidence="3">
    <location>
        <begin position="491"/>
        <end position="523"/>
    </location>
</feature>
<feature type="domain" description="Death" evidence="4">
    <location>
        <begin position="37"/>
        <end position="109"/>
    </location>
</feature>
<keyword evidence="2 3" id="KW-0040">ANK repeat</keyword>
<name>A0A1X7TP59_AMPQE</name>
<dbReference type="Pfam" id="PF12796">
    <property type="entry name" value="Ank_2"/>
    <property type="match status" value="2"/>
</dbReference>
<protein>
    <recommendedName>
        <fullName evidence="4">Death domain-containing protein</fullName>
    </recommendedName>
</protein>
<evidence type="ECO:0000313" key="5">
    <source>
        <dbReference type="EnsemblMetazoa" id="Aqu2.1.16596_001"/>
    </source>
</evidence>
<dbReference type="PANTHER" id="PTHR24193">
    <property type="entry name" value="ANKYRIN REPEAT PROTEIN"/>
    <property type="match status" value="1"/>
</dbReference>
<dbReference type="PROSITE" id="PS50297">
    <property type="entry name" value="ANK_REP_REGION"/>
    <property type="match status" value="4"/>
</dbReference>
<dbReference type="Pfam" id="PF00531">
    <property type="entry name" value="Death"/>
    <property type="match status" value="1"/>
</dbReference>
<dbReference type="GO" id="GO:0005634">
    <property type="term" value="C:nucleus"/>
    <property type="evidence" value="ECO:0007669"/>
    <property type="project" value="TreeGrafter"/>
</dbReference>
<organism evidence="5">
    <name type="scientific">Amphimedon queenslandica</name>
    <name type="common">Sponge</name>
    <dbReference type="NCBI Taxonomy" id="400682"/>
    <lineage>
        <taxon>Eukaryota</taxon>
        <taxon>Metazoa</taxon>
        <taxon>Porifera</taxon>
        <taxon>Demospongiae</taxon>
        <taxon>Heteroscleromorpha</taxon>
        <taxon>Haplosclerida</taxon>
        <taxon>Niphatidae</taxon>
        <taxon>Amphimedon</taxon>
    </lineage>
</organism>
<dbReference type="SMART" id="SM00248">
    <property type="entry name" value="ANK"/>
    <property type="match status" value="7"/>
</dbReference>
<dbReference type="GO" id="GO:0007165">
    <property type="term" value="P:signal transduction"/>
    <property type="evidence" value="ECO:0007669"/>
    <property type="project" value="InterPro"/>
</dbReference>
<accession>A0A1X7TP59</accession>
<dbReference type="OrthoDB" id="5989079at2759"/>
<dbReference type="SUPFAM" id="SSF48403">
    <property type="entry name" value="Ankyrin repeat"/>
    <property type="match status" value="1"/>
</dbReference>
<feature type="repeat" description="ANK" evidence="3">
    <location>
        <begin position="424"/>
        <end position="456"/>
    </location>
</feature>
<dbReference type="Gene3D" id="1.25.40.20">
    <property type="entry name" value="Ankyrin repeat-containing domain"/>
    <property type="match status" value="1"/>
</dbReference>
<dbReference type="InterPro" id="IPR000488">
    <property type="entry name" value="Death_dom"/>
</dbReference>
<proteinExistence type="predicted"/>
<reference evidence="5" key="1">
    <citation type="submission" date="2017-05" db="UniProtKB">
        <authorList>
            <consortium name="EnsemblMetazoa"/>
        </authorList>
    </citation>
    <scope>IDENTIFICATION</scope>
</reference>
<dbReference type="PANTHER" id="PTHR24193:SF121">
    <property type="entry name" value="ADA2A-CONTAINING COMPLEX COMPONENT 3, ISOFORM D"/>
    <property type="match status" value="1"/>
</dbReference>
<feature type="repeat" description="ANK" evidence="3">
    <location>
        <begin position="558"/>
        <end position="590"/>
    </location>
</feature>
<dbReference type="InterPro" id="IPR050663">
    <property type="entry name" value="Ankyrin-SOCS_Box"/>
</dbReference>
<dbReference type="STRING" id="400682.A0A1X7TP59"/>
<dbReference type="InParanoid" id="A0A1X7TP59"/>
<dbReference type="GO" id="GO:0045944">
    <property type="term" value="P:positive regulation of transcription by RNA polymerase II"/>
    <property type="evidence" value="ECO:0007669"/>
    <property type="project" value="TreeGrafter"/>
</dbReference>
<keyword evidence="1" id="KW-0677">Repeat</keyword>
<dbReference type="SUPFAM" id="SSF47986">
    <property type="entry name" value="DEATH domain"/>
    <property type="match status" value="1"/>
</dbReference>
<dbReference type="PROSITE" id="PS50017">
    <property type="entry name" value="DEATH_DOMAIN"/>
    <property type="match status" value="1"/>
</dbReference>
<dbReference type="PRINTS" id="PR01415">
    <property type="entry name" value="ANKYRIN"/>
</dbReference>
<dbReference type="InterPro" id="IPR036770">
    <property type="entry name" value="Ankyrin_rpt-contain_sf"/>
</dbReference>
<sequence>MAEATVSSQSILNGRTLNKRDLCEVMTLLERHDYSKASYHELGLRLKLSNNTLNKLKKDYGEVDSCFRECLASWLCKADGVENPTIDTLIAALRGIGENAVVDGINKERQSLVAVSTSEMSDRPVLFTLTSDGYSNLMQLDTINPGVRDLELIIDQVPELQEIANELQTKYGHLVIAVKRLLDRHKVNVKDAKLVINDCLKRKVHVVPKLMPCIDVFEKVHDLDSFFDFLRKYDFIGFLNYVLLKKLSQLVEDDGINQRFFEYEKEYCKLLSAAFSKNSVISFFEKKSDLSTTAPLGLPYFSFRLEKHCLPANVYTCVSAFGEFLCQSTQIETIKSSSLGRELIRSIESYTKPEERNNRTPLFNAVRSGNIGAVYILLTNGARADIVYKDGETLLHYASESGKVEMLELFIRRGDYDVNVSDKRKRTPLFNAVKSGSIEAVDILLTNGAKTDVVSNDGVTLLHCAGESGKVEMLEFWIRRGDYDVNVKDKNNRTPLFNAVTSGSVEAVEILLDNGANTDVVDKDSKSLLHYAGESGEIEMLEFWIRREDYDLNVKDKRKRTPLFNAVKKGSIEAVDILLTNRARTDVVDKVRKF</sequence>
<dbReference type="InterPro" id="IPR011029">
    <property type="entry name" value="DEATH-like_dom_sf"/>
</dbReference>
<dbReference type="GO" id="GO:0000976">
    <property type="term" value="F:transcription cis-regulatory region binding"/>
    <property type="evidence" value="ECO:0007669"/>
    <property type="project" value="TreeGrafter"/>
</dbReference>
<dbReference type="InterPro" id="IPR002110">
    <property type="entry name" value="Ankyrin_rpt"/>
</dbReference>
<dbReference type="PROSITE" id="PS50088">
    <property type="entry name" value="ANK_REPEAT"/>
    <property type="match status" value="5"/>
</dbReference>
<feature type="repeat" description="ANK" evidence="3">
    <location>
        <begin position="390"/>
        <end position="414"/>
    </location>
</feature>